<dbReference type="Gene3D" id="1.10.287.3980">
    <property type="match status" value="1"/>
</dbReference>
<evidence type="ECO:0000256" key="3">
    <source>
        <dbReference type="ARBA" id="ARBA00023274"/>
    </source>
</evidence>
<dbReference type="Pfam" id="PF00468">
    <property type="entry name" value="Ribosomal_L34"/>
    <property type="match status" value="1"/>
</dbReference>
<protein>
    <submittedName>
        <fullName evidence="4">Ribosomal protein L34 (Modular protein)</fullName>
    </submittedName>
</protein>
<evidence type="ECO:0000313" key="4">
    <source>
        <dbReference type="EMBL" id="VFU19254.1"/>
    </source>
</evidence>
<dbReference type="HAMAP" id="MF_00391">
    <property type="entry name" value="Ribosomal_bL34"/>
    <property type="match status" value="1"/>
</dbReference>
<dbReference type="GO" id="GO:0003735">
    <property type="term" value="F:structural constituent of ribosome"/>
    <property type="evidence" value="ECO:0007669"/>
    <property type="project" value="InterPro"/>
</dbReference>
<evidence type="ECO:0000256" key="2">
    <source>
        <dbReference type="ARBA" id="ARBA00022980"/>
    </source>
</evidence>
<reference evidence="4" key="1">
    <citation type="submission" date="2019-03" db="EMBL/GenBank/DDBJ databases">
        <authorList>
            <person name="Hao L."/>
        </authorList>
    </citation>
    <scope>NUCLEOTIDE SEQUENCE</scope>
</reference>
<dbReference type="GO" id="GO:0006412">
    <property type="term" value="P:translation"/>
    <property type="evidence" value="ECO:0007669"/>
    <property type="project" value="InterPro"/>
</dbReference>
<dbReference type="PANTHER" id="PTHR14503:SF4">
    <property type="entry name" value="LARGE RIBOSOMAL SUBUNIT PROTEIN BL34M"/>
    <property type="match status" value="1"/>
</dbReference>
<proteinExistence type="inferred from homology"/>
<dbReference type="InterPro" id="IPR000271">
    <property type="entry name" value="Ribosomal_bL34"/>
</dbReference>
<organism evidence="4">
    <name type="scientific">anaerobic digester metagenome</name>
    <dbReference type="NCBI Taxonomy" id="1263854"/>
    <lineage>
        <taxon>unclassified sequences</taxon>
        <taxon>metagenomes</taxon>
        <taxon>ecological metagenomes</taxon>
    </lineage>
</organism>
<dbReference type="InterPro" id="IPR020939">
    <property type="entry name" value="Ribosomal_bL34_CS"/>
</dbReference>
<dbReference type="PROSITE" id="PS00784">
    <property type="entry name" value="RIBOSOMAL_L34"/>
    <property type="match status" value="1"/>
</dbReference>
<dbReference type="AlphaFoldDB" id="A0A485M662"/>
<dbReference type="EMBL" id="CAADRN010000374">
    <property type="protein sequence ID" value="VFU19254.1"/>
    <property type="molecule type" value="Genomic_DNA"/>
</dbReference>
<gene>
    <name evidence="4" type="ORF">SCFA_710003</name>
</gene>
<comment type="similarity">
    <text evidence="1">Belongs to the bacterial ribosomal protein bL34 family.</text>
</comment>
<dbReference type="PANTHER" id="PTHR14503">
    <property type="entry name" value="MITOCHONDRIAL RIBOSOMAL PROTEIN 34 FAMILY MEMBER"/>
    <property type="match status" value="1"/>
</dbReference>
<dbReference type="NCBIfam" id="TIGR01030">
    <property type="entry name" value="rpmH_bact"/>
    <property type="match status" value="1"/>
</dbReference>
<dbReference type="FunFam" id="1.10.287.3980:FF:000001">
    <property type="entry name" value="Mitochondrial ribosomal protein L34"/>
    <property type="match status" value="1"/>
</dbReference>
<keyword evidence="3" id="KW-0687">Ribonucleoprotein</keyword>
<evidence type="ECO:0000256" key="1">
    <source>
        <dbReference type="ARBA" id="ARBA00010111"/>
    </source>
</evidence>
<accession>A0A485M662</accession>
<sequence>MNNKKFNTLYFFIIKSFLEDPYKKNIKRRCMYLKRTYQPKARKHKKIHGFLSRMATRSGQKIIKRRRLKGRKRLTA</sequence>
<name>A0A485M662_9ZZZZ</name>
<keyword evidence="2 4" id="KW-0689">Ribosomal protein</keyword>
<dbReference type="GO" id="GO:1990904">
    <property type="term" value="C:ribonucleoprotein complex"/>
    <property type="evidence" value="ECO:0007669"/>
    <property type="project" value="UniProtKB-KW"/>
</dbReference>
<dbReference type="GO" id="GO:0005840">
    <property type="term" value="C:ribosome"/>
    <property type="evidence" value="ECO:0007669"/>
    <property type="project" value="UniProtKB-KW"/>
</dbReference>